<organism evidence="2 3">
    <name type="scientific">Leptomonas pyrrhocoris</name>
    <name type="common">Firebug parasite</name>
    <dbReference type="NCBI Taxonomy" id="157538"/>
    <lineage>
        <taxon>Eukaryota</taxon>
        <taxon>Discoba</taxon>
        <taxon>Euglenozoa</taxon>
        <taxon>Kinetoplastea</taxon>
        <taxon>Metakinetoplastina</taxon>
        <taxon>Trypanosomatida</taxon>
        <taxon>Trypanosomatidae</taxon>
        <taxon>Leishmaniinae</taxon>
        <taxon>Leptomonas</taxon>
    </lineage>
</organism>
<gene>
    <name evidence="2" type="ORF">ABB37_05597</name>
</gene>
<feature type="transmembrane region" description="Helical" evidence="1">
    <location>
        <begin position="6"/>
        <end position="35"/>
    </location>
</feature>
<evidence type="ECO:0000313" key="2">
    <source>
        <dbReference type="EMBL" id="KPA79067.1"/>
    </source>
</evidence>
<dbReference type="Proteomes" id="UP000037923">
    <property type="component" value="Unassembled WGS sequence"/>
</dbReference>
<evidence type="ECO:0000313" key="3">
    <source>
        <dbReference type="Proteomes" id="UP000037923"/>
    </source>
</evidence>
<keyword evidence="1" id="KW-1133">Transmembrane helix</keyword>
<dbReference type="GeneID" id="26905887"/>
<comment type="caution">
    <text evidence="2">The sequence shown here is derived from an EMBL/GenBank/DDBJ whole genome shotgun (WGS) entry which is preliminary data.</text>
</comment>
<accession>A0A0M9FZF4</accession>
<dbReference type="AlphaFoldDB" id="A0A0M9FZF4"/>
<keyword evidence="3" id="KW-1185">Reference proteome</keyword>
<protein>
    <submittedName>
        <fullName evidence="2">Uncharacterized protein</fullName>
    </submittedName>
</protein>
<name>A0A0M9FZF4_LEPPY</name>
<evidence type="ECO:0000256" key="1">
    <source>
        <dbReference type="SAM" id="Phobius"/>
    </source>
</evidence>
<keyword evidence="1" id="KW-0812">Transmembrane</keyword>
<proteinExistence type="predicted"/>
<reference evidence="2 3" key="1">
    <citation type="submission" date="2015-07" db="EMBL/GenBank/DDBJ databases">
        <title>High-quality genome of monoxenous trypanosomatid Leptomonas pyrrhocoris.</title>
        <authorList>
            <person name="Flegontov P."/>
            <person name="Butenko A."/>
            <person name="Firsov S."/>
            <person name="Vlcek C."/>
            <person name="Logacheva M.D."/>
            <person name="Field M."/>
            <person name="Filatov D."/>
            <person name="Flegontova O."/>
            <person name="Gerasimov E."/>
            <person name="Jackson A.P."/>
            <person name="Kelly S."/>
            <person name="Opperdoes F."/>
            <person name="O'Reilly A."/>
            <person name="Votypka J."/>
            <person name="Yurchenko V."/>
            <person name="Lukes J."/>
        </authorList>
    </citation>
    <scope>NUCLEOTIDE SEQUENCE [LARGE SCALE GENOMIC DNA]</scope>
    <source>
        <strain evidence="2">H10</strain>
    </source>
</reference>
<sequence length="93" mass="9968">MALDTFTIVAIVIGIVFGAVFITLICLSVFTCLIYRRRMTALSNQCAEVTSMTEETRKKLSCVTGVVNTADNESMFSDNGSANASFVSGGSRL</sequence>
<dbReference type="RefSeq" id="XP_015657506.1">
    <property type="nucleotide sequence ID" value="XM_015803681.1"/>
</dbReference>
<keyword evidence="1" id="KW-0472">Membrane</keyword>
<dbReference type="VEuPathDB" id="TriTrypDB:LpyrH10_11_0620"/>
<dbReference type="EMBL" id="LGTL01000011">
    <property type="protein sequence ID" value="KPA79067.1"/>
    <property type="molecule type" value="Genomic_DNA"/>
</dbReference>